<organism evidence="1 2">
    <name type="scientific">Vibrio phage pVco-5</name>
    <dbReference type="NCBI Taxonomy" id="1965485"/>
    <lineage>
        <taxon>Viruses</taxon>
        <taxon>Duplodnaviria</taxon>
        <taxon>Heunggongvirae</taxon>
        <taxon>Uroviricota</taxon>
        <taxon>Caudoviricetes</taxon>
        <taxon>Schitoviridae</taxon>
        <taxon>Vicoquintavirus</taxon>
        <taxon>Vicoquintavirus Pvco5</taxon>
    </lineage>
</organism>
<evidence type="ECO:0000313" key="1">
    <source>
        <dbReference type="EMBL" id="ARM71080.1"/>
    </source>
</evidence>
<keyword evidence="2" id="KW-1185">Reference proteome</keyword>
<accession>A0A1W6JUZ5</accession>
<dbReference type="Proteomes" id="UP000225564">
    <property type="component" value="Segment"/>
</dbReference>
<reference evidence="1 2" key="1">
    <citation type="submission" date="2017-02" db="EMBL/GenBank/DDBJ databases">
        <title>Comeplete genome sequence of Bacteriophage pVco-5, that infects Vibrio corallilyticus.</title>
        <authorList>
            <person name="Kim H.J."/>
            <person name="Park S.C."/>
        </authorList>
    </citation>
    <scope>NUCLEOTIDE SEQUENCE [LARGE SCALE GENOMIC DNA]</scope>
</reference>
<dbReference type="EMBL" id="KY612839">
    <property type="protein sequence ID" value="ARM71080.1"/>
    <property type="molecule type" value="Genomic_DNA"/>
</dbReference>
<proteinExistence type="predicted"/>
<sequence length="57" mass="6942">MELLKTYSRKNTTLHIYFDWKDKGYVLDKLQNNLYSFELSSGTPPVEEERHMYRVKQ</sequence>
<name>A0A1W6JUZ5_9CAUD</name>
<evidence type="ECO:0000313" key="2">
    <source>
        <dbReference type="Proteomes" id="UP000225564"/>
    </source>
</evidence>
<gene>
    <name evidence="1" type="ORF">pVco5_092</name>
</gene>
<protein>
    <submittedName>
        <fullName evidence="1">Uncharacterized protein</fullName>
    </submittedName>
</protein>